<dbReference type="PANTHER" id="PTHR43591:SF10">
    <property type="entry name" value="ABC TRANSMEMBRANE TYPE-1 DOMAIN-CONTAINING PROTEIN-RELATED"/>
    <property type="match status" value="1"/>
</dbReference>
<keyword evidence="2" id="KW-0489">Methyltransferase</keyword>
<dbReference type="AlphaFoldDB" id="A0A8H4L0E1"/>
<evidence type="ECO:0000313" key="2">
    <source>
        <dbReference type="EMBL" id="KAF4458773.1"/>
    </source>
</evidence>
<evidence type="ECO:0000313" key="3">
    <source>
        <dbReference type="Proteomes" id="UP000554235"/>
    </source>
</evidence>
<sequence length="295" mass="33179">MPDQENSTAPDTPALHPVAHWQQLAAYRTINGRTFHSENGSAQYWASNDEKQNESMDIVHHFLYLLFDDQLYLSPLNCDIQTVLDIGTGTGLWAIDFAEEFPDTEVIGTDISPIQPSWAPSNVKFEIEDCNQEWTYKPNSVDFIHSRYLYGSLKDWSVYFQQAFKTCKEGGWVESHEASATMQSDDGSVPEDSAMREWGKFFIEGGKKMGQSFTVVEDDLQRQNLIEAGFVDVCFCNKKVPIGGWPQDPKMKEIGEFVLAALEHDIEGYVSFDESSGLGNTTPTFGIELCTGESH</sequence>
<dbReference type="EMBL" id="JAADYS010002352">
    <property type="protein sequence ID" value="KAF4458773.1"/>
    <property type="molecule type" value="Genomic_DNA"/>
</dbReference>
<comment type="caution">
    <text evidence="2">The sequence shown here is derived from an EMBL/GenBank/DDBJ whole genome shotgun (WGS) entry which is preliminary data.</text>
</comment>
<dbReference type="OrthoDB" id="2013972at2759"/>
<dbReference type="Proteomes" id="UP000554235">
    <property type="component" value="Unassembled WGS sequence"/>
</dbReference>
<proteinExistence type="inferred from homology"/>
<comment type="similarity">
    <text evidence="1">Belongs to the methyltransferase superfamily. LaeA methyltransferase family.</text>
</comment>
<reference evidence="2 3" key="1">
    <citation type="submission" date="2020-01" db="EMBL/GenBank/DDBJ databases">
        <title>Identification and distribution of gene clusters putatively required for synthesis of sphingolipid metabolism inhibitors in phylogenetically diverse species of the filamentous fungus Fusarium.</title>
        <authorList>
            <person name="Kim H.-S."/>
            <person name="Busman M."/>
            <person name="Brown D.W."/>
            <person name="Divon H."/>
            <person name="Uhlig S."/>
            <person name="Proctor R.H."/>
        </authorList>
    </citation>
    <scope>NUCLEOTIDE SEQUENCE [LARGE SCALE GENOMIC DNA]</scope>
    <source>
        <strain evidence="2 3">NRRL 20459</strain>
    </source>
</reference>
<name>A0A8H4L0E1_9HYPO</name>
<keyword evidence="2" id="KW-0808">Transferase</keyword>
<protein>
    <submittedName>
        <fullName evidence="2">Methyltransferase</fullName>
    </submittedName>
</protein>
<organism evidence="2 3">
    <name type="scientific">Fusarium albosuccineum</name>
    <dbReference type="NCBI Taxonomy" id="1237068"/>
    <lineage>
        <taxon>Eukaryota</taxon>
        <taxon>Fungi</taxon>
        <taxon>Dikarya</taxon>
        <taxon>Ascomycota</taxon>
        <taxon>Pezizomycotina</taxon>
        <taxon>Sordariomycetes</taxon>
        <taxon>Hypocreomycetidae</taxon>
        <taxon>Hypocreales</taxon>
        <taxon>Nectriaceae</taxon>
        <taxon>Fusarium</taxon>
        <taxon>Fusarium decemcellulare species complex</taxon>
    </lineage>
</organism>
<dbReference type="GO" id="GO:0008168">
    <property type="term" value="F:methyltransferase activity"/>
    <property type="evidence" value="ECO:0007669"/>
    <property type="project" value="UniProtKB-KW"/>
</dbReference>
<dbReference type="InterPro" id="IPR029063">
    <property type="entry name" value="SAM-dependent_MTases_sf"/>
</dbReference>
<gene>
    <name evidence="2" type="ORF">FALBO_14483</name>
</gene>
<dbReference type="PANTHER" id="PTHR43591">
    <property type="entry name" value="METHYLTRANSFERASE"/>
    <property type="match status" value="1"/>
</dbReference>
<dbReference type="Pfam" id="PF13489">
    <property type="entry name" value="Methyltransf_23"/>
    <property type="match status" value="1"/>
</dbReference>
<dbReference type="Gene3D" id="3.40.50.150">
    <property type="entry name" value="Vaccinia Virus protein VP39"/>
    <property type="match status" value="1"/>
</dbReference>
<evidence type="ECO:0000256" key="1">
    <source>
        <dbReference type="ARBA" id="ARBA00038158"/>
    </source>
</evidence>
<keyword evidence="3" id="KW-1185">Reference proteome</keyword>
<dbReference type="GO" id="GO:0032259">
    <property type="term" value="P:methylation"/>
    <property type="evidence" value="ECO:0007669"/>
    <property type="project" value="UniProtKB-KW"/>
</dbReference>
<dbReference type="CDD" id="cd02440">
    <property type="entry name" value="AdoMet_MTases"/>
    <property type="match status" value="1"/>
</dbReference>
<accession>A0A8H4L0E1</accession>
<dbReference type="SUPFAM" id="SSF53335">
    <property type="entry name" value="S-adenosyl-L-methionine-dependent methyltransferases"/>
    <property type="match status" value="1"/>
</dbReference>